<protein>
    <submittedName>
        <fullName evidence="1">Uncharacterized protein</fullName>
    </submittedName>
</protein>
<name>A0ABN7P9C1_TIMPD</name>
<dbReference type="EMBL" id="CAJPIN010028021">
    <property type="protein sequence ID" value="CAG2063659.1"/>
    <property type="molecule type" value="Genomic_DNA"/>
</dbReference>
<feature type="non-terminal residue" evidence="1">
    <location>
        <position position="177"/>
    </location>
</feature>
<dbReference type="InterPro" id="IPR027417">
    <property type="entry name" value="P-loop_NTPase"/>
</dbReference>
<dbReference type="Gene3D" id="3.40.50.300">
    <property type="entry name" value="P-loop containing nucleotide triphosphate hydrolases"/>
    <property type="match status" value="1"/>
</dbReference>
<dbReference type="Proteomes" id="UP001153148">
    <property type="component" value="Unassembled WGS sequence"/>
</dbReference>
<evidence type="ECO:0000313" key="2">
    <source>
        <dbReference type="Proteomes" id="UP001153148"/>
    </source>
</evidence>
<keyword evidence="2" id="KW-1185">Reference proteome</keyword>
<comment type="caution">
    <text evidence="1">The sequence shown here is derived from an EMBL/GenBank/DDBJ whole genome shotgun (WGS) entry which is preliminary data.</text>
</comment>
<evidence type="ECO:0000313" key="1">
    <source>
        <dbReference type="EMBL" id="CAG2063659.1"/>
    </source>
</evidence>
<sequence length="177" mass="20677">MSCVVEHLMSCVMEHLMSCVMEHLMSCVMEHLMSCVVEHLMSCVMEHLMSCLVSSQLPDIESKDPRIKPESYSVAVKLIQEFDQLERQTRAKKGAVLVFLPGIREIEELFNMLTERERASTTRTVAALVYSKLEWFVTLYQKVMLFFLMRQCDNDVVRSELKWWIRPLHSSITVEEQ</sequence>
<gene>
    <name evidence="1" type="ORF">TPAB3V08_LOCUS10606</name>
</gene>
<reference evidence="1" key="1">
    <citation type="submission" date="2021-03" db="EMBL/GenBank/DDBJ databases">
        <authorList>
            <person name="Tran Van P."/>
        </authorList>
    </citation>
    <scope>NUCLEOTIDE SEQUENCE</scope>
</reference>
<accession>A0ABN7P9C1</accession>
<organism evidence="1 2">
    <name type="scientific">Timema podura</name>
    <name type="common">Walking stick</name>
    <dbReference type="NCBI Taxonomy" id="61482"/>
    <lineage>
        <taxon>Eukaryota</taxon>
        <taxon>Metazoa</taxon>
        <taxon>Ecdysozoa</taxon>
        <taxon>Arthropoda</taxon>
        <taxon>Hexapoda</taxon>
        <taxon>Insecta</taxon>
        <taxon>Pterygota</taxon>
        <taxon>Neoptera</taxon>
        <taxon>Polyneoptera</taxon>
        <taxon>Phasmatodea</taxon>
        <taxon>Timematodea</taxon>
        <taxon>Timematoidea</taxon>
        <taxon>Timematidae</taxon>
        <taxon>Timema</taxon>
    </lineage>
</organism>
<proteinExistence type="predicted"/>